<name>A0ABY7F1G7_MYAAR</name>
<proteinExistence type="inferred from homology"/>
<evidence type="ECO:0000256" key="2">
    <source>
        <dbReference type="ARBA" id="ARBA00022801"/>
    </source>
</evidence>
<dbReference type="InterPro" id="IPR029058">
    <property type="entry name" value="AB_hydrolase_fold"/>
</dbReference>
<dbReference type="EMBL" id="CP111021">
    <property type="protein sequence ID" value="WAR16025.1"/>
    <property type="molecule type" value="Genomic_DNA"/>
</dbReference>
<keyword evidence="7" id="KW-1185">Reference proteome</keyword>
<keyword evidence="4" id="KW-0472">Membrane</keyword>
<feature type="transmembrane region" description="Helical" evidence="4">
    <location>
        <begin position="470"/>
        <end position="494"/>
    </location>
</feature>
<organism evidence="6 7">
    <name type="scientific">Mya arenaria</name>
    <name type="common">Soft-shell clam</name>
    <dbReference type="NCBI Taxonomy" id="6604"/>
    <lineage>
        <taxon>Eukaryota</taxon>
        <taxon>Metazoa</taxon>
        <taxon>Spiralia</taxon>
        <taxon>Lophotrochozoa</taxon>
        <taxon>Mollusca</taxon>
        <taxon>Bivalvia</taxon>
        <taxon>Autobranchia</taxon>
        <taxon>Heteroconchia</taxon>
        <taxon>Euheterodonta</taxon>
        <taxon>Imparidentia</taxon>
        <taxon>Neoheterodontei</taxon>
        <taxon>Myida</taxon>
        <taxon>Myoidea</taxon>
        <taxon>Myidae</taxon>
        <taxon>Mya</taxon>
    </lineage>
</organism>
<feature type="domain" description="Carboxylesterase type B" evidence="5">
    <location>
        <begin position="176"/>
        <end position="330"/>
    </location>
</feature>
<keyword evidence="4" id="KW-1133">Transmembrane helix</keyword>
<keyword evidence="2 3" id="KW-0378">Hydrolase</keyword>
<dbReference type="InterPro" id="IPR019826">
    <property type="entry name" value="Carboxylesterase_B_AS"/>
</dbReference>
<gene>
    <name evidence="6" type="ORF">MAR_030619</name>
</gene>
<keyword evidence="4" id="KW-0812">Transmembrane</keyword>
<dbReference type="PANTHER" id="PTHR43903">
    <property type="entry name" value="NEUROLIGIN"/>
    <property type="match status" value="1"/>
</dbReference>
<dbReference type="Pfam" id="PF00135">
    <property type="entry name" value="COesterase"/>
    <property type="match status" value="2"/>
</dbReference>
<dbReference type="SUPFAM" id="SSF53474">
    <property type="entry name" value="alpha/beta-Hydrolases"/>
    <property type="match status" value="1"/>
</dbReference>
<keyword evidence="3" id="KW-0732">Signal</keyword>
<dbReference type="Gene3D" id="3.40.50.1820">
    <property type="entry name" value="alpha/beta hydrolase"/>
    <property type="match status" value="2"/>
</dbReference>
<evidence type="ECO:0000313" key="6">
    <source>
        <dbReference type="EMBL" id="WAR16025.1"/>
    </source>
</evidence>
<dbReference type="PROSITE" id="PS00122">
    <property type="entry name" value="CARBOXYLESTERASE_B_1"/>
    <property type="match status" value="1"/>
</dbReference>
<protein>
    <recommendedName>
        <fullName evidence="3">Carboxylic ester hydrolase</fullName>
        <ecNumber evidence="3">3.1.1.-</ecNumber>
    </recommendedName>
</protein>
<sequence>MTKKSLLTVTCLHFTVFVLSIISVNAQYHVLVRTEHGEVEGFTVRSQYEAYDRRRVNVFLGVPYAKQPTQYQDWRREFRFNKPEKPSWTGTWKADKYGPACPQLPWFVKQTVPSFSRAATSEDCLYMNIFTPNATDEQPVANPNLFPVMVFIHGGGWTMGASQQIPEHSRSIFPGALEFVKENIRSFRGNPNMVTIFGHSTGAASVGLHLLSPRSYNLFHQAIMMSGSDRTQWAVLPSSDDASYYASELARETGCPPNDNYRLIRNTAEGTVGSPWSPVVDGPFQGSQYAFMTDQPRDMRSQGRFQKLRVMGGLTKDDGSYFIPNMPSLQEGLSPTQFDNILLEFLRDQNVKDMMMSDYLFGTGMDETLRSQNLYNRTYMYLFNYKSRYDYVPTWRDSKYTVSNFGNIPWLEYNLQNHSYLEIGNKTQNRVNFRQRQYVFWREYFLSITNRGQILTTTTSKPLSENEFQIATYSVGALAAVLLIICIALTIVIWRMRPKDY</sequence>
<evidence type="ECO:0000259" key="5">
    <source>
        <dbReference type="Pfam" id="PF00135"/>
    </source>
</evidence>
<feature type="chain" id="PRO_5045006430" description="Carboxylic ester hydrolase" evidence="3">
    <location>
        <begin position="27"/>
        <end position="501"/>
    </location>
</feature>
<evidence type="ECO:0000256" key="4">
    <source>
        <dbReference type="SAM" id="Phobius"/>
    </source>
</evidence>
<evidence type="ECO:0000313" key="7">
    <source>
        <dbReference type="Proteomes" id="UP001164746"/>
    </source>
</evidence>
<feature type="signal peptide" evidence="3">
    <location>
        <begin position="1"/>
        <end position="26"/>
    </location>
</feature>
<feature type="domain" description="Carboxylesterase type B" evidence="5">
    <location>
        <begin position="31"/>
        <end position="166"/>
    </location>
</feature>
<evidence type="ECO:0000256" key="1">
    <source>
        <dbReference type="ARBA" id="ARBA00005964"/>
    </source>
</evidence>
<reference evidence="6" key="1">
    <citation type="submission" date="2022-11" db="EMBL/GenBank/DDBJ databases">
        <title>Centuries of genome instability and evolution in soft-shell clam transmissible cancer (bioRxiv).</title>
        <authorList>
            <person name="Hart S.F.M."/>
            <person name="Yonemitsu M.A."/>
            <person name="Giersch R.M."/>
            <person name="Beal B.F."/>
            <person name="Arriagada G."/>
            <person name="Davis B.W."/>
            <person name="Ostrander E.A."/>
            <person name="Goff S.P."/>
            <person name="Metzger M.J."/>
        </authorList>
    </citation>
    <scope>NUCLEOTIDE SEQUENCE</scope>
    <source>
        <strain evidence="6">MELC-2E11</strain>
        <tissue evidence="6">Siphon/mantle</tissue>
    </source>
</reference>
<comment type="similarity">
    <text evidence="1 3">Belongs to the type-B carboxylesterase/lipase family.</text>
</comment>
<accession>A0ABY7F1G7</accession>
<dbReference type="EC" id="3.1.1.-" evidence="3"/>
<dbReference type="InterPro" id="IPR002018">
    <property type="entry name" value="CarbesteraseB"/>
</dbReference>
<dbReference type="InterPro" id="IPR051093">
    <property type="entry name" value="Neuroligin/BSAL"/>
</dbReference>
<dbReference type="Proteomes" id="UP001164746">
    <property type="component" value="Chromosome 10"/>
</dbReference>
<evidence type="ECO:0000256" key="3">
    <source>
        <dbReference type="RuleBase" id="RU361235"/>
    </source>
</evidence>